<evidence type="ECO:0000313" key="2">
    <source>
        <dbReference type="Proteomes" id="UP000479000"/>
    </source>
</evidence>
<evidence type="ECO:0000313" key="1">
    <source>
        <dbReference type="EMBL" id="CAB0006098.1"/>
    </source>
</evidence>
<name>A0A6H5GTL1_9HEMI</name>
<keyword evidence="2" id="KW-1185">Reference proteome</keyword>
<dbReference type="AlphaFoldDB" id="A0A6H5GTL1"/>
<accession>A0A6H5GTL1</accession>
<proteinExistence type="predicted"/>
<dbReference type="EMBL" id="CADCXU010017261">
    <property type="protein sequence ID" value="CAB0006098.1"/>
    <property type="molecule type" value="Genomic_DNA"/>
</dbReference>
<sequence length="183" mass="20818">MLGSRIFPVVCSAIASNTCIGDRGGQGIKRDQYGRDLLDRRLIRAMLLAIFSYLPLDVTESTALGIEIQLLQQNNSIETSQKFLRPGCRRRTELTDLEQNDGPFGQSTLKSSHASEKRVKMLAVFSDALEVMIDGCSPDRWIRLYFLRWPSTMSYYLPKRTLIMLPRVLVTSYKLLKKVMAPQ</sequence>
<organism evidence="1 2">
    <name type="scientific">Nesidiocoris tenuis</name>
    <dbReference type="NCBI Taxonomy" id="355587"/>
    <lineage>
        <taxon>Eukaryota</taxon>
        <taxon>Metazoa</taxon>
        <taxon>Ecdysozoa</taxon>
        <taxon>Arthropoda</taxon>
        <taxon>Hexapoda</taxon>
        <taxon>Insecta</taxon>
        <taxon>Pterygota</taxon>
        <taxon>Neoptera</taxon>
        <taxon>Paraneoptera</taxon>
        <taxon>Hemiptera</taxon>
        <taxon>Heteroptera</taxon>
        <taxon>Panheteroptera</taxon>
        <taxon>Cimicomorpha</taxon>
        <taxon>Miridae</taxon>
        <taxon>Dicyphina</taxon>
        <taxon>Nesidiocoris</taxon>
    </lineage>
</organism>
<dbReference type="Proteomes" id="UP000479000">
    <property type="component" value="Unassembled WGS sequence"/>
</dbReference>
<gene>
    <name evidence="1" type="ORF">NTEN_LOCUS11575</name>
</gene>
<protein>
    <submittedName>
        <fullName evidence="1">Uncharacterized protein</fullName>
    </submittedName>
</protein>
<reference evidence="1 2" key="1">
    <citation type="submission" date="2020-02" db="EMBL/GenBank/DDBJ databases">
        <authorList>
            <person name="Ferguson B K."/>
        </authorList>
    </citation>
    <scope>NUCLEOTIDE SEQUENCE [LARGE SCALE GENOMIC DNA]</scope>
</reference>